<dbReference type="EMBL" id="JAGSPA010000001">
    <property type="protein sequence ID" value="MBV7255688.1"/>
    <property type="molecule type" value="Genomic_DNA"/>
</dbReference>
<feature type="signal peptide" evidence="2">
    <location>
        <begin position="1"/>
        <end position="20"/>
    </location>
</feature>
<reference evidence="4 5" key="1">
    <citation type="submission" date="2021-04" db="EMBL/GenBank/DDBJ databases">
        <authorList>
            <person name="Pira H."/>
            <person name="Risdian C."/>
            <person name="Wink J."/>
        </authorList>
    </citation>
    <scope>NUCLEOTIDE SEQUENCE [LARGE SCALE GENOMIC DNA]</scope>
    <source>
        <strain evidence="4 5">WHA3</strain>
    </source>
</reference>
<evidence type="ECO:0000313" key="5">
    <source>
        <dbReference type="Proteomes" id="UP000722336"/>
    </source>
</evidence>
<dbReference type="InterPro" id="IPR050855">
    <property type="entry name" value="NDM-1-like"/>
</dbReference>
<organism evidence="4 5">
    <name type="scientific">Pacificimonas pallii</name>
    <dbReference type="NCBI Taxonomy" id="2827236"/>
    <lineage>
        <taxon>Bacteria</taxon>
        <taxon>Pseudomonadati</taxon>
        <taxon>Pseudomonadota</taxon>
        <taxon>Alphaproteobacteria</taxon>
        <taxon>Sphingomonadales</taxon>
        <taxon>Sphingosinicellaceae</taxon>
        <taxon>Pacificimonas</taxon>
    </lineage>
</organism>
<dbReference type="PANTHER" id="PTHR42951:SF4">
    <property type="entry name" value="ACYL-COENZYME A THIOESTERASE MBLAC2"/>
    <property type="match status" value="1"/>
</dbReference>
<evidence type="ECO:0000313" key="4">
    <source>
        <dbReference type="EMBL" id="MBV7255688.1"/>
    </source>
</evidence>
<sequence length="317" mass="33281">MIRIFVFAAALGLPFAAAQAQDDRFAGVVITSETAGPGVEVLYGAGGNIALAHGKGEAFLVDDQYAPLTDRIMAKVRELAGTDVKFVVNTHWHGDHSGGNENFGKAGALIVAHDNVRRRMSTEQTRPGADGERVTPASPAAALPVITFRDRQTIHSAGQTIRAVHVQRAHTDGDALVKFMEANVLHMGDTFFDATAGTFPFIDRGSGGSIQGLIDAVDMGLKMSDAETAVIPGHGRLTDRDGLAAYRGMLADVRDRVKVMVDAGTSRDDVIAAKPAAAYAEGRAGGFIKPDTFVGAVYDSLTAPAAHSHAGGDTHSH</sequence>
<name>A0ABS6SB89_9SPHN</name>
<keyword evidence="2" id="KW-0732">Signal</keyword>
<evidence type="ECO:0000256" key="1">
    <source>
        <dbReference type="ARBA" id="ARBA00005250"/>
    </source>
</evidence>
<accession>A0ABS6SB89</accession>
<feature type="domain" description="Metallo-beta-lactamase" evidence="3">
    <location>
        <begin position="46"/>
        <end position="234"/>
    </location>
</feature>
<dbReference type="CDD" id="cd16282">
    <property type="entry name" value="metallo-hydrolase-like_MBL-fold"/>
    <property type="match status" value="1"/>
</dbReference>
<proteinExistence type="inferred from homology"/>
<feature type="chain" id="PRO_5046189738" evidence="2">
    <location>
        <begin position="21"/>
        <end position="317"/>
    </location>
</feature>
<comment type="similarity">
    <text evidence="1">Belongs to the metallo-beta-lactamase superfamily. Class-B beta-lactamase family.</text>
</comment>
<comment type="caution">
    <text evidence="4">The sequence shown here is derived from an EMBL/GenBank/DDBJ whole genome shotgun (WGS) entry which is preliminary data.</text>
</comment>
<dbReference type="RefSeq" id="WP_218444045.1">
    <property type="nucleotide sequence ID" value="NZ_JAGSPA010000001.1"/>
</dbReference>
<gene>
    <name evidence="4" type="ORF">KCG44_02685</name>
</gene>
<dbReference type="Proteomes" id="UP000722336">
    <property type="component" value="Unassembled WGS sequence"/>
</dbReference>
<evidence type="ECO:0000259" key="3">
    <source>
        <dbReference type="SMART" id="SM00849"/>
    </source>
</evidence>
<dbReference type="PANTHER" id="PTHR42951">
    <property type="entry name" value="METALLO-BETA-LACTAMASE DOMAIN-CONTAINING"/>
    <property type="match status" value="1"/>
</dbReference>
<protein>
    <submittedName>
        <fullName evidence="4">MBL fold metallo-hydrolase</fullName>
    </submittedName>
</protein>
<dbReference type="InterPro" id="IPR001279">
    <property type="entry name" value="Metallo-B-lactamas"/>
</dbReference>
<dbReference type="Pfam" id="PF00753">
    <property type="entry name" value="Lactamase_B"/>
    <property type="match status" value="1"/>
</dbReference>
<dbReference type="SMART" id="SM00849">
    <property type="entry name" value="Lactamase_B"/>
    <property type="match status" value="1"/>
</dbReference>
<evidence type="ECO:0000256" key="2">
    <source>
        <dbReference type="SAM" id="SignalP"/>
    </source>
</evidence>
<keyword evidence="5" id="KW-1185">Reference proteome</keyword>